<comment type="caution">
    <text evidence="10">The sequence shown here is derived from an EMBL/GenBank/DDBJ whole genome shotgun (WGS) entry which is preliminary data.</text>
</comment>
<dbReference type="InterPro" id="IPR003846">
    <property type="entry name" value="SelO"/>
</dbReference>
<comment type="similarity">
    <text evidence="2">Belongs to the SELO family.</text>
</comment>
<keyword evidence="6" id="KW-0547">Nucleotide-binding</keyword>
<evidence type="ECO:0000256" key="1">
    <source>
        <dbReference type="ARBA" id="ARBA00001946"/>
    </source>
</evidence>
<evidence type="ECO:0000256" key="6">
    <source>
        <dbReference type="ARBA" id="ARBA00022741"/>
    </source>
</evidence>
<dbReference type="Pfam" id="PF02696">
    <property type="entry name" value="SelO"/>
    <property type="match status" value="1"/>
</dbReference>
<dbReference type="EMBL" id="CAJMWT010002438">
    <property type="protein sequence ID" value="CAE6443184.1"/>
    <property type="molecule type" value="Genomic_DNA"/>
</dbReference>
<keyword evidence="8" id="KW-0460">Magnesium</keyword>
<dbReference type="GO" id="GO:0070733">
    <property type="term" value="F:AMPylase activity"/>
    <property type="evidence" value="ECO:0007669"/>
    <property type="project" value="TreeGrafter"/>
</dbReference>
<dbReference type="AlphaFoldDB" id="A0A8H3AXV1"/>
<gene>
    <name evidence="10" type="ORF">RDB_LOCUS77717</name>
</gene>
<dbReference type="GO" id="GO:0005524">
    <property type="term" value="F:ATP binding"/>
    <property type="evidence" value="ECO:0007669"/>
    <property type="project" value="UniProtKB-KW"/>
</dbReference>
<reference evidence="10" key="1">
    <citation type="submission" date="2021-01" db="EMBL/GenBank/DDBJ databases">
        <authorList>
            <person name="Kaushik A."/>
        </authorList>
    </citation>
    <scope>NUCLEOTIDE SEQUENCE</scope>
    <source>
        <strain evidence="10">AG2-2IIIB</strain>
    </source>
</reference>
<protein>
    <recommendedName>
        <fullName evidence="9">Selenoprotein O</fullName>
    </recommendedName>
</protein>
<keyword evidence="5" id="KW-0479">Metal-binding</keyword>
<dbReference type="GO" id="GO:0005739">
    <property type="term" value="C:mitochondrion"/>
    <property type="evidence" value="ECO:0007669"/>
    <property type="project" value="TreeGrafter"/>
</dbReference>
<proteinExistence type="inferred from homology"/>
<evidence type="ECO:0000256" key="4">
    <source>
        <dbReference type="ARBA" id="ARBA00022695"/>
    </source>
</evidence>
<evidence type="ECO:0000313" key="11">
    <source>
        <dbReference type="Proteomes" id="UP000663843"/>
    </source>
</evidence>
<evidence type="ECO:0000256" key="8">
    <source>
        <dbReference type="ARBA" id="ARBA00022842"/>
    </source>
</evidence>
<keyword evidence="7" id="KW-0067">ATP-binding</keyword>
<evidence type="ECO:0000256" key="7">
    <source>
        <dbReference type="ARBA" id="ARBA00022840"/>
    </source>
</evidence>
<evidence type="ECO:0000313" key="10">
    <source>
        <dbReference type="EMBL" id="CAE6443184.1"/>
    </source>
</evidence>
<keyword evidence="4" id="KW-0548">Nucleotidyltransferase</keyword>
<accession>A0A8H3AXV1</accession>
<name>A0A8H3AXV1_9AGAM</name>
<dbReference type="Proteomes" id="UP000663843">
    <property type="component" value="Unassembled WGS sequence"/>
</dbReference>
<keyword evidence="3" id="KW-0808">Transferase</keyword>
<sequence>MSIRPTTGLRMAKYSIGSLPLPPSSHILTHNLTPDPIQPSVYAFYQNLTSKPSAQRRSRILHPSSHYSFVAPLPLPFPYRITPPEGEQDVDKAELIEEWLSKHEPLEHVALASGSGPLKKYTAREGARDQKRILLAISAAGLNDCLPHLDVGDAFDVIGSGSLSKPSAPSEEKDNAARQELVDVLSGHSVLMDVPPAAESEEKGYAPWSLRYSGHQFGTWAGQLGDGRAISLLSTPHPSDPSTTWEIQIKGGGRTPFSRGADGLAVLRSSIREFLGAEAVHALGIPTTRSLSLVSLPDLPVAREKLEYASIATRLAPSFLRIGNFETFNPPEEIFYLFGGGAGGAKDWEGLRVLGEWVVNKVLKLDVQAGEAWGKKLVLEVARRNGEMLGGWQAYGFMHGVMNTDNISLLGLTIDYGPFAFMDVYDNNHICNHSDDGGRYSFKMQPTMIIFALRSLLNALSPLIGAESSLGHAVGPNWAKDASELQIAEWSDSGQEIRDEVDEMVKSTFEKKYWARMRERLGLKKEDSQDVQNIIQPLLDLMQAHGLDFHGTFRGLCAFRPEHLDDDNIEEDQKGKGEAYGSTLKTVESLDQGAGMTCPMPSGDALAGAPTQESVTQEPTLAAPALEHITYPTPLVALLAKLTHPDLVAPHSRELACRAILAWLEKFAVRIAEDQETAGWSLDEREKSMKSVNPRFVLRQWVLEEVIASVDKDNVAGRGVLMKTLEMATNPFKPWGAEDDTRPESELSEEERAERRFCGVGAKNLLGFQCSCSS</sequence>
<evidence type="ECO:0000256" key="5">
    <source>
        <dbReference type="ARBA" id="ARBA00022723"/>
    </source>
</evidence>
<dbReference type="PANTHER" id="PTHR32057:SF14">
    <property type="entry name" value="PROTEIN ADENYLYLTRANSFERASE SELO, MITOCHONDRIAL"/>
    <property type="match status" value="1"/>
</dbReference>
<evidence type="ECO:0000256" key="3">
    <source>
        <dbReference type="ARBA" id="ARBA00022679"/>
    </source>
</evidence>
<dbReference type="PANTHER" id="PTHR32057">
    <property type="entry name" value="PROTEIN ADENYLYLTRANSFERASE SELO, MITOCHONDRIAL"/>
    <property type="match status" value="1"/>
</dbReference>
<dbReference type="GO" id="GO:0046872">
    <property type="term" value="F:metal ion binding"/>
    <property type="evidence" value="ECO:0007669"/>
    <property type="project" value="UniProtKB-KW"/>
</dbReference>
<organism evidence="10 11">
    <name type="scientific">Rhizoctonia solani</name>
    <dbReference type="NCBI Taxonomy" id="456999"/>
    <lineage>
        <taxon>Eukaryota</taxon>
        <taxon>Fungi</taxon>
        <taxon>Dikarya</taxon>
        <taxon>Basidiomycota</taxon>
        <taxon>Agaricomycotina</taxon>
        <taxon>Agaricomycetes</taxon>
        <taxon>Cantharellales</taxon>
        <taxon>Ceratobasidiaceae</taxon>
        <taxon>Rhizoctonia</taxon>
    </lineage>
</organism>
<evidence type="ECO:0000256" key="9">
    <source>
        <dbReference type="ARBA" id="ARBA00031547"/>
    </source>
</evidence>
<comment type="cofactor">
    <cofactor evidence="1">
        <name>Mg(2+)</name>
        <dbReference type="ChEBI" id="CHEBI:18420"/>
    </cofactor>
</comment>
<evidence type="ECO:0000256" key="2">
    <source>
        <dbReference type="ARBA" id="ARBA00009747"/>
    </source>
</evidence>